<sequence length="847" mass="96502">MHGSLQRGHLLGEGGFARVYQVQDTYGARLACKVITKSSLKTKKAKTKLYAEIRIHQSLQHPNIVSFQDCFEDEEHVYMTLELCPNGSLMDMLRLRKRFTEPEARFFMIQLIGACHYMHTHQVIHRDLKLGNIFLDKTMNVKVGDFGLAALIESPGERKKTICGTPNYIAPEVLFDTANGHSFEVDTWSIGVILYTLVVGRPPFQTKDVKAIYKRIQNNEYEFPSDRPVSPEVQHLISQILTLDPSQRPTLHEIIAHVFFVRGIIPSYIPNVALKDIPNFSHITPLESQRNLARLRRYALLDEDQITSIAIPPAANYPMISLEKGVTSRLQQQEKEFQRAVQPGSPISALISSARQPLLVAPMGARGEQPLIRRLQAAREAKSPARMRTASGQHEVEEDPQDLLDAKRQELRRKELESQKARIVAQMVPDRIPPPVEEEDEDEENVPPPAPAPAHARLREQRLKERVREEPQKLTLKERERERLLTRESERERLPTRGSERERLFTKEHERERAAFRPETIPAASSRHAFADPTRAKEKERLIPRAEPMPPPIPSTSSNPTIPSMPSSSSMPLKPNSFDMALQTLSAAFEARAEGKLFRDPREDVSLPDTKVFIVSWVDYCNKYGMGYALTDGSVGVHFNDSTSIVLSPDKIHFDFVSSRRQGSVYVRKNYTISEYPEDLKPKIYLLKHFEGYIMNRLYGEYDYTFEDTKRTKGMDFVQKYLRMKHVIVFKMSHDVLQFNFYDHSKLILSSHGLRVTHIDKNYNVTRWTLAGVMAQALRPPVADPEQAKLHQRLVDKLKYCREVLSSIRNASVQTVQGAGAGPEADGHTVPGPFPTMSTRSSKASLR</sequence>
<organism evidence="12 13">
    <name type="scientific">Ceriporiopsis subvermispora (strain B)</name>
    <name type="common">White-rot fungus</name>
    <name type="synonym">Gelatoporia subvermispora</name>
    <dbReference type="NCBI Taxonomy" id="914234"/>
    <lineage>
        <taxon>Eukaryota</taxon>
        <taxon>Fungi</taxon>
        <taxon>Dikarya</taxon>
        <taxon>Basidiomycota</taxon>
        <taxon>Agaricomycotina</taxon>
        <taxon>Agaricomycetes</taxon>
        <taxon>Polyporales</taxon>
        <taxon>Gelatoporiaceae</taxon>
        <taxon>Gelatoporia</taxon>
    </lineage>
</organism>
<keyword evidence="5 8" id="KW-0418">Kinase</keyword>
<feature type="region of interest" description="Disordered" evidence="9">
    <location>
        <begin position="426"/>
        <end position="455"/>
    </location>
</feature>
<dbReference type="PROSITE" id="PS00107">
    <property type="entry name" value="PROTEIN_KINASE_ATP"/>
    <property type="match status" value="1"/>
</dbReference>
<dbReference type="FunFam" id="3.30.200.20:FF:000042">
    <property type="entry name" value="Aurora kinase A"/>
    <property type="match status" value="1"/>
</dbReference>
<dbReference type="FunFam" id="1.10.510.10:FF:000647">
    <property type="entry name" value="Serine/threonine-protein kinase"/>
    <property type="match status" value="1"/>
</dbReference>
<dbReference type="Gene3D" id="3.30.1120.30">
    <property type="entry name" value="POLO box domain"/>
    <property type="match status" value="2"/>
</dbReference>
<dbReference type="InterPro" id="IPR017441">
    <property type="entry name" value="Protein_kinase_ATP_BS"/>
</dbReference>
<dbReference type="GO" id="GO:0000776">
    <property type="term" value="C:kinetochore"/>
    <property type="evidence" value="ECO:0007669"/>
    <property type="project" value="TreeGrafter"/>
</dbReference>
<gene>
    <name evidence="12" type="ORF">CERSUDRAFT_143970</name>
</gene>
<dbReference type="GO" id="GO:0000922">
    <property type="term" value="C:spindle pole"/>
    <property type="evidence" value="ECO:0007669"/>
    <property type="project" value="TreeGrafter"/>
</dbReference>
<feature type="region of interest" description="Disordered" evidence="9">
    <location>
        <begin position="816"/>
        <end position="847"/>
    </location>
</feature>
<keyword evidence="2 8" id="KW-0808">Transferase</keyword>
<evidence type="ECO:0000256" key="5">
    <source>
        <dbReference type="ARBA" id="ARBA00022777"/>
    </source>
</evidence>
<dbReference type="GO" id="GO:0005737">
    <property type="term" value="C:cytoplasm"/>
    <property type="evidence" value="ECO:0007669"/>
    <property type="project" value="TreeGrafter"/>
</dbReference>
<evidence type="ECO:0000256" key="1">
    <source>
        <dbReference type="ARBA" id="ARBA00022527"/>
    </source>
</evidence>
<dbReference type="HOGENOM" id="CLU_000288_46_2_1"/>
<dbReference type="GO" id="GO:0005634">
    <property type="term" value="C:nucleus"/>
    <property type="evidence" value="ECO:0007669"/>
    <property type="project" value="TreeGrafter"/>
</dbReference>
<dbReference type="SUPFAM" id="SSF56112">
    <property type="entry name" value="Protein kinase-like (PK-like)"/>
    <property type="match status" value="1"/>
</dbReference>
<dbReference type="InterPro" id="IPR000959">
    <property type="entry name" value="POLO_box_dom"/>
</dbReference>
<evidence type="ECO:0000256" key="7">
    <source>
        <dbReference type="PROSITE-ProRule" id="PRU10141"/>
    </source>
</evidence>
<feature type="region of interest" description="Disordered" evidence="9">
    <location>
        <begin position="378"/>
        <end position="403"/>
    </location>
</feature>
<dbReference type="OrthoDB" id="408964at2759"/>
<dbReference type="PROSITE" id="PS50078">
    <property type="entry name" value="POLO_BOX"/>
    <property type="match status" value="2"/>
</dbReference>
<dbReference type="CDD" id="cd14099">
    <property type="entry name" value="STKc_PLK"/>
    <property type="match status" value="1"/>
</dbReference>
<keyword evidence="4 7" id="KW-0547">Nucleotide-binding</keyword>
<dbReference type="InterPro" id="IPR036947">
    <property type="entry name" value="POLO_box_dom_sf"/>
</dbReference>
<proteinExistence type="inferred from homology"/>
<dbReference type="PANTHER" id="PTHR24345:SF0">
    <property type="entry name" value="CELL CYCLE SERINE_THREONINE-PROTEIN KINASE CDC5_MSD2"/>
    <property type="match status" value="1"/>
</dbReference>
<dbReference type="Proteomes" id="UP000016930">
    <property type="component" value="Unassembled WGS sequence"/>
</dbReference>
<dbReference type="CDD" id="cd13118">
    <property type="entry name" value="POLO_box_1"/>
    <property type="match status" value="1"/>
</dbReference>
<feature type="binding site" evidence="7">
    <location>
        <position position="33"/>
    </location>
    <ligand>
        <name>ATP</name>
        <dbReference type="ChEBI" id="CHEBI:30616"/>
    </ligand>
</feature>
<evidence type="ECO:0000256" key="2">
    <source>
        <dbReference type="ARBA" id="ARBA00022679"/>
    </source>
</evidence>
<dbReference type="GO" id="GO:0005816">
    <property type="term" value="C:spindle pole body"/>
    <property type="evidence" value="ECO:0007669"/>
    <property type="project" value="TreeGrafter"/>
</dbReference>
<comment type="catalytic activity">
    <reaction evidence="8">
        <text>L-threonyl-[protein] + ATP = O-phospho-L-threonyl-[protein] + ADP + H(+)</text>
        <dbReference type="Rhea" id="RHEA:46608"/>
        <dbReference type="Rhea" id="RHEA-COMP:11060"/>
        <dbReference type="Rhea" id="RHEA-COMP:11605"/>
        <dbReference type="ChEBI" id="CHEBI:15378"/>
        <dbReference type="ChEBI" id="CHEBI:30013"/>
        <dbReference type="ChEBI" id="CHEBI:30616"/>
        <dbReference type="ChEBI" id="CHEBI:61977"/>
        <dbReference type="ChEBI" id="CHEBI:456216"/>
        <dbReference type="EC" id="2.7.11.21"/>
    </reaction>
</comment>
<accession>M2QZZ0</accession>
<dbReference type="Pfam" id="PF00659">
    <property type="entry name" value="POLO_box"/>
    <property type="match status" value="2"/>
</dbReference>
<evidence type="ECO:0000313" key="12">
    <source>
        <dbReference type="EMBL" id="EMD32186.1"/>
    </source>
</evidence>
<dbReference type="Pfam" id="PF00069">
    <property type="entry name" value="Pkinase"/>
    <property type="match status" value="1"/>
</dbReference>
<dbReference type="Gene3D" id="1.10.510.10">
    <property type="entry name" value="Transferase(Phosphotransferase) domain 1"/>
    <property type="match status" value="1"/>
</dbReference>
<evidence type="ECO:0000313" key="13">
    <source>
        <dbReference type="Proteomes" id="UP000016930"/>
    </source>
</evidence>
<feature type="region of interest" description="Disordered" evidence="9">
    <location>
        <begin position="545"/>
        <end position="572"/>
    </location>
</feature>
<evidence type="ECO:0000259" key="11">
    <source>
        <dbReference type="PROSITE" id="PS50078"/>
    </source>
</evidence>
<dbReference type="PROSITE" id="PS00108">
    <property type="entry name" value="PROTEIN_KINASE_ST"/>
    <property type="match status" value="1"/>
</dbReference>
<feature type="compositionally biased region" description="Acidic residues" evidence="9">
    <location>
        <begin position="436"/>
        <end position="445"/>
    </location>
</feature>
<protein>
    <recommendedName>
        <fullName evidence="8">Serine/threonine-protein kinase</fullName>
        <ecNumber evidence="8">2.7.11.21</ecNumber>
    </recommendedName>
</protein>
<keyword evidence="13" id="KW-1185">Reference proteome</keyword>
<dbReference type="SUPFAM" id="SSF82615">
    <property type="entry name" value="Polo-box domain"/>
    <property type="match status" value="2"/>
</dbReference>
<keyword evidence="6 7" id="KW-0067">ATP-binding</keyword>
<feature type="domain" description="POLO box" evidence="11">
    <location>
        <begin position="613"/>
        <end position="696"/>
    </location>
</feature>
<dbReference type="InterPro" id="IPR033695">
    <property type="entry name" value="POLO_box_2"/>
</dbReference>
<evidence type="ECO:0000256" key="3">
    <source>
        <dbReference type="ARBA" id="ARBA00022737"/>
    </source>
</evidence>
<feature type="domain" description="Protein kinase" evidence="10">
    <location>
        <begin position="5"/>
        <end position="260"/>
    </location>
</feature>
<dbReference type="GO" id="GO:0005524">
    <property type="term" value="F:ATP binding"/>
    <property type="evidence" value="ECO:0007669"/>
    <property type="project" value="UniProtKB-UniRule"/>
</dbReference>
<dbReference type="PROSITE" id="PS50011">
    <property type="entry name" value="PROTEIN_KINASE_DOM"/>
    <property type="match status" value="1"/>
</dbReference>
<evidence type="ECO:0000256" key="6">
    <source>
        <dbReference type="ARBA" id="ARBA00022840"/>
    </source>
</evidence>
<dbReference type="InterPro" id="IPR033701">
    <property type="entry name" value="POLO_box_1"/>
</dbReference>
<dbReference type="EC" id="2.7.11.21" evidence="8"/>
<evidence type="ECO:0000256" key="9">
    <source>
        <dbReference type="SAM" id="MobiDB-lite"/>
    </source>
</evidence>
<comment type="similarity">
    <text evidence="8">Belongs to the protein kinase superfamily. Ser/Thr protein kinase family. CDC5/Polo subfamily.</text>
</comment>
<reference evidence="12 13" key="1">
    <citation type="journal article" date="2012" name="Proc. Natl. Acad. Sci. U.S.A.">
        <title>Comparative genomics of Ceriporiopsis subvermispora and Phanerochaete chrysosporium provide insight into selective ligninolysis.</title>
        <authorList>
            <person name="Fernandez-Fueyo E."/>
            <person name="Ruiz-Duenas F.J."/>
            <person name="Ferreira P."/>
            <person name="Floudas D."/>
            <person name="Hibbett D.S."/>
            <person name="Canessa P."/>
            <person name="Larrondo L.F."/>
            <person name="James T.Y."/>
            <person name="Seelenfreund D."/>
            <person name="Lobos S."/>
            <person name="Polanco R."/>
            <person name="Tello M."/>
            <person name="Honda Y."/>
            <person name="Watanabe T."/>
            <person name="Watanabe T."/>
            <person name="Ryu J.S."/>
            <person name="Kubicek C.P."/>
            <person name="Schmoll M."/>
            <person name="Gaskell J."/>
            <person name="Hammel K.E."/>
            <person name="St John F.J."/>
            <person name="Vanden Wymelenberg A."/>
            <person name="Sabat G."/>
            <person name="Splinter BonDurant S."/>
            <person name="Syed K."/>
            <person name="Yadav J.S."/>
            <person name="Doddapaneni H."/>
            <person name="Subramanian V."/>
            <person name="Lavin J.L."/>
            <person name="Oguiza J.A."/>
            <person name="Perez G."/>
            <person name="Pisabarro A.G."/>
            <person name="Ramirez L."/>
            <person name="Santoyo F."/>
            <person name="Master E."/>
            <person name="Coutinho P.M."/>
            <person name="Henrissat B."/>
            <person name="Lombard V."/>
            <person name="Magnuson J.K."/>
            <person name="Kuees U."/>
            <person name="Hori C."/>
            <person name="Igarashi K."/>
            <person name="Samejima M."/>
            <person name="Held B.W."/>
            <person name="Barry K.W."/>
            <person name="LaButti K.M."/>
            <person name="Lapidus A."/>
            <person name="Lindquist E.A."/>
            <person name="Lucas S.M."/>
            <person name="Riley R."/>
            <person name="Salamov A.A."/>
            <person name="Hoffmeister D."/>
            <person name="Schwenk D."/>
            <person name="Hadar Y."/>
            <person name="Yarden O."/>
            <person name="de Vries R.P."/>
            <person name="Wiebenga A."/>
            <person name="Stenlid J."/>
            <person name="Eastwood D."/>
            <person name="Grigoriev I.V."/>
            <person name="Berka R.M."/>
            <person name="Blanchette R.A."/>
            <person name="Kersten P."/>
            <person name="Martinez A.T."/>
            <person name="Vicuna R."/>
            <person name="Cullen D."/>
        </authorList>
    </citation>
    <scope>NUCLEOTIDE SEQUENCE [LARGE SCALE GENOMIC DNA]</scope>
    <source>
        <strain evidence="12 13">B</strain>
    </source>
</reference>
<dbReference type="PANTHER" id="PTHR24345">
    <property type="entry name" value="SERINE/THREONINE-PROTEIN KINASE PLK"/>
    <property type="match status" value="1"/>
</dbReference>
<dbReference type="STRING" id="914234.M2QZZ0"/>
<dbReference type="InterPro" id="IPR011009">
    <property type="entry name" value="Kinase-like_dom_sf"/>
</dbReference>
<name>M2QZZ0_CERS8</name>
<keyword evidence="1 8" id="KW-0723">Serine/threonine-protein kinase</keyword>
<evidence type="ECO:0000256" key="8">
    <source>
        <dbReference type="RuleBase" id="RU361162"/>
    </source>
</evidence>
<evidence type="ECO:0000256" key="4">
    <source>
        <dbReference type="ARBA" id="ARBA00022741"/>
    </source>
</evidence>
<evidence type="ECO:0000259" key="10">
    <source>
        <dbReference type="PROSITE" id="PS50011"/>
    </source>
</evidence>
<feature type="compositionally biased region" description="Polar residues" evidence="9">
    <location>
        <begin position="836"/>
        <end position="847"/>
    </location>
</feature>
<feature type="domain" description="POLO box" evidence="11">
    <location>
        <begin position="717"/>
        <end position="810"/>
    </location>
</feature>
<dbReference type="SMART" id="SM00220">
    <property type="entry name" value="S_TKc"/>
    <property type="match status" value="1"/>
</dbReference>
<dbReference type="InterPro" id="IPR000719">
    <property type="entry name" value="Prot_kinase_dom"/>
</dbReference>
<feature type="compositionally biased region" description="Low complexity" evidence="9">
    <location>
        <begin position="555"/>
        <end position="572"/>
    </location>
</feature>
<dbReference type="InterPro" id="IPR008271">
    <property type="entry name" value="Ser/Thr_kinase_AS"/>
</dbReference>
<dbReference type="AlphaFoldDB" id="M2QZZ0"/>
<dbReference type="CDD" id="cd13117">
    <property type="entry name" value="POLO_box_2"/>
    <property type="match status" value="1"/>
</dbReference>
<keyword evidence="3" id="KW-0677">Repeat</keyword>
<dbReference type="GO" id="GO:0007052">
    <property type="term" value="P:mitotic spindle organization"/>
    <property type="evidence" value="ECO:0007669"/>
    <property type="project" value="TreeGrafter"/>
</dbReference>
<dbReference type="EMBL" id="KB445812">
    <property type="protein sequence ID" value="EMD32186.1"/>
    <property type="molecule type" value="Genomic_DNA"/>
</dbReference>
<dbReference type="GO" id="GO:0004674">
    <property type="term" value="F:protein serine/threonine kinase activity"/>
    <property type="evidence" value="ECO:0007669"/>
    <property type="project" value="UniProtKB-KW"/>
</dbReference>